<feature type="transmembrane region" description="Helical" evidence="8">
    <location>
        <begin position="37"/>
        <end position="62"/>
    </location>
</feature>
<proteinExistence type="inferred from homology"/>
<comment type="similarity">
    <text evidence="2">Belongs to the nucleotide-sugar transporter family. SLC35B subfamily.</text>
</comment>
<evidence type="ECO:0000256" key="6">
    <source>
        <dbReference type="ARBA" id="ARBA00023136"/>
    </source>
</evidence>
<keyword evidence="3" id="KW-0813">Transport</keyword>
<keyword evidence="4 8" id="KW-0812">Transmembrane</keyword>
<evidence type="ECO:0000256" key="7">
    <source>
        <dbReference type="SAM" id="MobiDB-lite"/>
    </source>
</evidence>
<keyword evidence="5 8" id="KW-1133">Transmembrane helix</keyword>
<dbReference type="InterPro" id="IPR013657">
    <property type="entry name" value="SCL35B1-4/HUT1"/>
</dbReference>
<evidence type="ECO:0000313" key="10">
    <source>
        <dbReference type="WBParaSite" id="PEQ_0000925001-mRNA-1"/>
    </source>
</evidence>
<dbReference type="Pfam" id="PF08449">
    <property type="entry name" value="UAA"/>
    <property type="match status" value="1"/>
</dbReference>
<accession>A0A914RRW9</accession>
<keyword evidence="9" id="KW-1185">Reference proteome</keyword>
<evidence type="ECO:0000256" key="5">
    <source>
        <dbReference type="ARBA" id="ARBA00022989"/>
    </source>
</evidence>
<dbReference type="GO" id="GO:0055085">
    <property type="term" value="P:transmembrane transport"/>
    <property type="evidence" value="ECO:0007669"/>
    <property type="project" value="InterPro"/>
</dbReference>
<evidence type="ECO:0000256" key="3">
    <source>
        <dbReference type="ARBA" id="ARBA00022448"/>
    </source>
</evidence>
<evidence type="ECO:0000256" key="4">
    <source>
        <dbReference type="ARBA" id="ARBA00022692"/>
    </source>
</evidence>
<keyword evidence="6 8" id="KW-0472">Membrane</keyword>
<evidence type="ECO:0000256" key="2">
    <source>
        <dbReference type="ARBA" id="ARBA00010694"/>
    </source>
</evidence>
<dbReference type="Proteomes" id="UP000887564">
    <property type="component" value="Unplaced"/>
</dbReference>
<reference evidence="10" key="1">
    <citation type="submission" date="2022-11" db="UniProtKB">
        <authorList>
            <consortium name="WormBaseParasite"/>
        </authorList>
    </citation>
    <scope>IDENTIFICATION</scope>
</reference>
<comment type="subcellular location">
    <subcellularLocation>
        <location evidence="1">Membrane</location>
        <topology evidence="1">Multi-pass membrane protein</topology>
    </subcellularLocation>
</comment>
<dbReference type="GO" id="GO:0016020">
    <property type="term" value="C:membrane"/>
    <property type="evidence" value="ECO:0007669"/>
    <property type="project" value="UniProtKB-SubCell"/>
</dbReference>
<dbReference type="GO" id="GO:0012505">
    <property type="term" value="C:endomembrane system"/>
    <property type="evidence" value="ECO:0007669"/>
    <property type="project" value="UniProtKB-ARBA"/>
</dbReference>
<evidence type="ECO:0000313" key="9">
    <source>
        <dbReference type="Proteomes" id="UP000887564"/>
    </source>
</evidence>
<sequence>MQSKNETRTYAMMNVNERPNNDMERTKRQLKKYPSLIFLDMSSAVIPISGTLAGCIGCMYFVESIANDLYKFNFEANDMGGEKRKFLCINEPNREEPGSMNLMTFSTFSFISLEGLLFTSKFFSVPNKIPLSFYDMLEIQLIELGSLLASLVMSKLLQGRQYSLRKYIAVMMITVGIIICTNKVENKKNTHKRGANFFNCSFTFDEVVPQELQEKQKTQENKEESKQKNFQRKKSSGFNTAEAAKHYREWLIENSFENDRNSEALGVTLIDAVPFERYEVGNSQPLRSDLSHVVHKHAIQLFRKSFSPPTTHLQK</sequence>
<feature type="compositionally biased region" description="Basic and acidic residues" evidence="7">
    <location>
        <begin position="214"/>
        <end position="227"/>
    </location>
</feature>
<organism evidence="9 10">
    <name type="scientific">Parascaris equorum</name>
    <name type="common">Equine roundworm</name>
    <dbReference type="NCBI Taxonomy" id="6256"/>
    <lineage>
        <taxon>Eukaryota</taxon>
        <taxon>Metazoa</taxon>
        <taxon>Ecdysozoa</taxon>
        <taxon>Nematoda</taxon>
        <taxon>Chromadorea</taxon>
        <taxon>Rhabditida</taxon>
        <taxon>Spirurina</taxon>
        <taxon>Ascaridomorpha</taxon>
        <taxon>Ascaridoidea</taxon>
        <taxon>Ascarididae</taxon>
        <taxon>Parascaris</taxon>
    </lineage>
</organism>
<feature type="region of interest" description="Disordered" evidence="7">
    <location>
        <begin position="214"/>
        <end position="236"/>
    </location>
</feature>
<dbReference type="AlphaFoldDB" id="A0A914RRW9"/>
<dbReference type="WBParaSite" id="PEQ_0000925001-mRNA-1">
    <property type="protein sequence ID" value="PEQ_0000925001-mRNA-1"/>
    <property type="gene ID" value="PEQ_0000925001"/>
</dbReference>
<evidence type="ECO:0000256" key="1">
    <source>
        <dbReference type="ARBA" id="ARBA00004141"/>
    </source>
</evidence>
<name>A0A914RRW9_PAREQ</name>
<protein>
    <submittedName>
        <fullName evidence="10">Uncharacterized protein</fullName>
    </submittedName>
</protein>
<evidence type="ECO:0000256" key="8">
    <source>
        <dbReference type="SAM" id="Phobius"/>
    </source>
</evidence>